<dbReference type="AlphaFoldDB" id="Q3IUV7"/>
<reference evidence="4" key="1">
    <citation type="submission" date="2005-09" db="EMBL/GenBank/DDBJ databases">
        <title>Complete sequence of plasmid D of Rhodobacter sphaeroides 2.4.1.</title>
        <authorList>
            <person name="Copeland A."/>
            <person name="Lucas S."/>
            <person name="Lapidus A."/>
            <person name="Barry K."/>
            <person name="Detter J.C."/>
            <person name="Glavina T."/>
            <person name="Hammon N."/>
            <person name="Israni S."/>
            <person name="Pitluck S."/>
            <person name="Richardson P."/>
            <person name="Mackenzie C."/>
            <person name="Choudhary M."/>
            <person name="Larimer F."/>
            <person name="Hauser L.J."/>
            <person name="Land M."/>
            <person name="Donohue T.J."/>
            <person name="Kaplan S."/>
        </authorList>
    </citation>
    <scope>NUCLEOTIDE SEQUENCE [LARGE SCALE GENOMIC DNA]</scope>
    <source>
        <strain evidence="4">ATCC 17023 / DSM 158 / JCM 6121 / CCUG 31486 / LMG 2827 / NBRC 12203 / NCIMB 8253 / ATH 2.4.1.</strain>
        <plasmid evidence="4">pRS241d</plasmid>
    </source>
</reference>
<dbReference type="EnsemblBacteria" id="ABA81677">
    <property type="protein sequence ID" value="ABA81677"/>
    <property type="gene ID" value="RSP_4233"/>
</dbReference>
<feature type="compositionally biased region" description="Polar residues" evidence="1">
    <location>
        <begin position="86"/>
        <end position="95"/>
    </location>
</feature>
<keyword evidence="3" id="KW-0614">Plasmid</keyword>
<dbReference type="PATRIC" id="fig|272943.9.peg.274"/>
<keyword evidence="4" id="KW-1185">Reference proteome</keyword>
<dbReference type="KEGG" id="rsp:RSP_4233"/>
<feature type="signal peptide" evidence="2">
    <location>
        <begin position="1"/>
        <end position="22"/>
    </location>
</feature>
<evidence type="ECO:0000313" key="4">
    <source>
        <dbReference type="Proteomes" id="UP000002703"/>
    </source>
</evidence>
<feature type="region of interest" description="Disordered" evidence="1">
    <location>
        <begin position="61"/>
        <end position="95"/>
    </location>
</feature>
<feature type="chain" id="PRO_5004226017" evidence="2">
    <location>
        <begin position="23"/>
        <end position="702"/>
    </location>
</feature>
<evidence type="ECO:0000256" key="2">
    <source>
        <dbReference type="SAM" id="SignalP"/>
    </source>
</evidence>
<proteinExistence type="predicted"/>
<dbReference type="EMBL" id="CP000147">
    <property type="protein sequence ID" value="ABA81677.1"/>
    <property type="molecule type" value="Genomic_DNA"/>
</dbReference>
<dbReference type="InterPro" id="IPR014121">
    <property type="entry name" value="TraN_Ftype"/>
</dbReference>
<dbReference type="Pfam" id="PF06986">
    <property type="entry name" value="F_T4SS_TraN"/>
    <property type="match status" value="1"/>
</dbReference>
<sequence>MIRALLSILLLLAAAAAGAASAEDLNPTARAKAAGNAAKIGSGSSVFTTGKIEETVTPYAGTDLPEASIPGSSLESRGREEAISGGESSKVYQKMQSSSQLRPTYELDGSYGGLQAADAAIKNADSIAGQYFSGSETENPACNFTDFSVMESFVRYCDSHTAMTSKDCTITRTVEVDRRDYWQCDIARSDLTVTCVPDATGECPKADLPEGNPNNQCTFLQERCVEWSRNEWTEGPYNGRVDGRYYGWEKSSDGSLRLFWDTSGPQERTAKTNSTPISIGNCVYHADWGNKQKVGSIYRYAVYRICTGEGAQCLKKERDYRCISGNQCKSLKATPACKVDRQKCITSGPNGCELQRFDYSCFNDLKNHKPARLVETKIERIEDKLTNSCNPSPADQGCAAQDTVCTSGPEIRTVMGFPVSRDCWTYKQSFQCLDGKSPNATDCGPFLKDPSCKKVSQTCLTFAEADEEVGPTPKTCQHWEYGYKCGGGMSLPDSCSATNVCVGDLCEGIPDEVNKDFPMAASWLSVLDEAAKDSEKSLDMQDVKLFGGVNRKCKVGALGYMNCCKDSGWANGILDSCSESELALIDRIQAKAAVYIGTYCSRKVLGVCVSKRRSYCTFNSQLAMVFQKEIHHLTATSWGSAKKPNCNGIKLDEIETIDWDKIDLSEAFGDMMNGATVPASKDVTKYMRDRFDAMAGAAAGGQ</sequence>
<gene>
    <name evidence="3" type="primary">traN</name>
    <name evidence="3" type="ORF">RSP_4233</name>
</gene>
<dbReference type="OrthoDB" id="5297981at2"/>
<evidence type="ECO:0000256" key="1">
    <source>
        <dbReference type="SAM" id="MobiDB-lite"/>
    </source>
</evidence>
<accession>Q3IUV7</accession>
<geneLocation type="plasmid" evidence="4">
    <name>pRS241d</name>
</geneLocation>
<dbReference type="GeneID" id="3712008"/>
<organism evidence="3 4">
    <name type="scientific">Cereibacter sphaeroides (strain ATCC 17023 / DSM 158 / JCM 6121 / CCUG 31486 / LMG 2827 / NBRC 12203 / NCIMB 8253 / ATH 2.4.1.)</name>
    <name type="common">Rhodobacter sphaeroides</name>
    <dbReference type="NCBI Taxonomy" id="272943"/>
    <lineage>
        <taxon>Bacteria</taxon>
        <taxon>Pseudomonadati</taxon>
        <taxon>Pseudomonadota</taxon>
        <taxon>Alphaproteobacteria</taxon>
        <taxon>Rhodobacterales</taxon>
        <taxon>Paracoccaceae</taxon>
        <taxon>Cereibacter</taxon>
    </lineage>
</organism>
<protein>
    <submittedName>
        <fullName evidence="3">TraN</fullName>
    </submittedName>
</protein>
<evidence type="ECO:0000313" key="3">
    <source>
        <dbReference type="EMBL" id="ABA81677.1"/>
    </source>
</evidence>
<dbReference type="Proteomes" id="UP000002703">
    <property type="component" value="Plasmid D"/>
</dbReference>
<dbReference type="RefSeq" id="WP_011331484.1">
    <property type="nucleotide sequence ID" value="NC_007490.2"/>
</dbReference>
<name>Q3IUV7_CERS4</name>
<keyword evidence="2" id="KW-0732">Signal</keyword>